<gene>
    <name evidence="7" type="ORF">ZIOFF_051357</name>
</gene>
<protein>
    <recommendedName>
        <fullName evidence="6">Saposin B-type domain-containing protein</fullName>
    </recommendedName>
</protein>
<feature type="domain" description="Saposin B-type" evidence="6">
    <location>
        <begin position="47"/>
        <end position="126"/>
    </location>
</feature>
<dbReference type="SMART" id="SM00741">
    <property type="entry name" value="SapB"/>
    <property type="match status" value="2"/>
</dbReference>
<evidence type="ECO:0000256" key="4">
    <source>
        <dbReference type="ARBA" id="ARBA00023180"/>
    </source>
</evidence>
<dbReference type="PROSITE" id="PS50015">
    <property type="entry name" value="SAP_B"/>
    <property type="match status" value="2"/>
</dbReference>
<sequence length="224" mass="25132">MGSRLSFMLLMLAVSLVSVNARNGVIFNDLVLQKDSGVESQSDVRRNQKFCTLCEDYASQALNYIGNNETQSEILSRLNRVCSRFHFYEKECNSLVDQYVSFVFLEVSTITPEQLCEKVNLCGEETGLLKLPKQENTCNLCHIVVVQTLIKLKDPDTQLDVADILLKICSSLGNYGPQCQMLVFKFLPQILIDVQTFLETTDICTAIHVCEDNEHSTGSMIADA</sequence>
<organism evidence="7 8">
    <name type="scientific">Zingiber officinale</name>
    <name type="common">Ginger</name>
    <name type="synonym">Amomum zingiber</name>
    <dbReference type="NCBI Taxonomy" id="94328"/>
    <lineage>
        <taxon>Eukaryota</taxon>
        <taxon>Viridiplantae</taxon>
        <taxon>Streptophyta</taxon>
        <taxon>Embryophyta</taxon>
        <taxon>Tracheophyta</taxon>
        <taxon>Spermatophyta</taxon>
        <taxon>Magnoliopsida</taxon>
        <taxon>Liliopsida</taxon>
        <taxon>Zingiberales</taxon>
        <taxon>Zingiberaceae</taxon>
        <taxon>Zingiber</taxon>
    </lineage>
</organism>
<reference evidence="7 8" key="1">
    <citation type="submission" date="2020-08" db="EMBL/GenBank/DDBJ databases">
        <title>Plant Genome Project.</title>
        <authorList>
            <person name="Zhang R.-G."/>
        </authorList>
    </citation>
    <scope>NUCLEOTIDE SEQUENCE [LARGE SCALE GENOMIC DNA]</scope>
    <source>
        <tissue evidence="7">Rhizome</tissue>
    </source>
</reference>
<dbReference type="PANTHER" id="PTHR11480">
    <property type="entry name" value="SAPOSIN-RELATED"/>
    <property type="match status" value="1"/>
</dbReference>
<dbReference type="InterPro" id="IPR051428">
    <property type="entry name" value="Sphingo_Act-Surfact_Prot"/>
</dbReference>
<proteinExistence type="predicted"/>
<dbReference type="Pfam" id="PF05184">
    <property type="entry name" value="SapB_1"/>
    <property type="match status" value="2"/>
</dbReference>
<keyword evidence="2" id="KW-0865">Zymogen</keyword>
<feature type="signal peptide" evidence="5">
    <location>
        <begin position="1"/>
        <end position="21"/>
    </location>
</feature>
<keyword evidence="1" id="KW-0378">Hydrolase</keyword>
<evidence type="ECO:0000313" key="8">
    <source>
        <dbReference type="Proteomes" id="UP000734854"/>
    </source>
</evidence>
<keyword evidence="3" id="KW-1015">Disulfide bond</keyword>
<dbReference type="InterPro" id="IPR008138">
    <property type="entry name" value="SapB_2"/>
</dbReference>
<dbReference type="InterPro" id="IPR007856">
    <property type="entry name" value="SapB_1"/>
</dbReference>
<dbReference type="PANTHER" id="PTHR11480:SF3">
    <property type="entry name" value="BCDNA.GH08312"/>
    <property type="match status" value="1"/>
</dbReference>
<evidence type="ECO:0000259" key="6">
    <source>
        <dbReference type="PROSITE" id="PS50015"/>
    </source>
</evidence>
<dbReference type="AlphaFoldDB" id="A0A8J5FKA6"/>
<evidence type="ECO:0000256" key="5">
    <source>
        <dbReference type="SAM" id="SignalP"/>
    </source>
</evidence>
<comment type="caution">
    <text evidence="7">The sequence shown here is derived from an EMBL/GenBank/DDBJ whole genome shotgun (WGS) entry which is preliminary data.</text>
</comment>
<dbReference type="Proteomes" id="UP000734854">
    <property type="component" value="Unassembled WGS sequence"/>
</dbReference>
<dbReference type="Pfam" id="PF03489">
    <property type="entry name" value="SapB_2"/>
    <property type="match status" value="2"/>
</dbReference>
<evidence type="ECO:0000256" key="2">
    <source>
        <dbReference type="ARBA" id="ARBA00023145"/>
    </source>
</evidence>
<keyword evidence="1" id="KW-0064">Aspartyl protease</keyword>
<dbReference type="InterPro" id="IPR008139">
    <property type="entry name" value="SaposinB_dom"/>
</dbReference>
<dbReference type="EMBL" id="JACMSC010000014">
    <property type="protein sequence ID" value="KAG6490075.1"/>
    <property type="molecule type" value="Genomic_DNA"/>
</dbReference>
<feature type="chain" id="PRO_5035194776" description="Saposin B-type domain-containing protein" evidence="5">
    <location>
        <begin position="22"/>
        <end position="224"/>
    </location>
</feature>
<keyword evidence="4" id="KW-0325">Glycoprotein</keyword>
<evidence type="ECO:0000313" key="7">
    <source>
        <dbReference type="EMBL" id="KAG6490075.1"/>
    </source>
</evidence>
<dbReference type="GO" id="GO:0006629">
    <property type="term" value="P:lipid metabolic process"/>
    <property type="evidence" value="ECO:0007669"/>
    <property type="project" value="InterPro"/>
</dbReference>
<evidence type="ECO:0000256" key="1">
    <source>
        <dbReference type="ARBA" id="ARBA00022750"/>
    </source>
</evidence>
<evidence type="ECO:0000256" key="3">
    <source>
        <dbReference type="ARBA" id="ARBA00023157"/>
    </source>
</evidence>
<dbReference type="GO" id="GO:0004190">
    <property type="term" value="F:aspartic-type endopeptidase activity"/>
    <property type="evidence" value="ECO:0007669"/>
    <property type="project" value="UniProtKB-KW"/>
</dbReference>
<name>A0A8J5FKA6_ZINOF</name>
<keyword evidence="8" id="KW-1185">Reference proteome</keyword>
<feature type="domain" description="Saposin B-type" evidence="6">
    <location>
        <begin position="134"/>
        <end position="214"/>
    </location>
</feature>
<accession>A0A8J5FKA6</accession>
<keyword evidence="5" id="KW-0732">Signal</keyword>
<keyword evidence="1" id="KW-0645">Protease</keyword>